<protein>
    <submittedName>
        <fullName evidence="3">PEP-CTERM sorting domain-containing protein</fullName>
    </submittedName>
</protein>
<organism evidence="3 4">
    <name type="scientific">Hydrocarboniclastica marina</name>
    <dbReference type="NCBI Taxonomy" id="2259620"/>
    <lineage>
        <taxon>Bacteria</taxon>
        <taxon>Pseudomonadati</taxon>
        <taxon>Pseudomonadota</taxon>
        <taxon>Gammaproteobacteria</taxon>
        <taxon>Alteromonadales</taxon>
        <taxon>Alteromonadaceae</taxon>
        <taxon>Hydrocarboniclastica</taxon>
    </lineage>
</organism>
<dbReference type="AlphaFoldDB" id="A0A4P7XD82"/>
<dbReference type="RefSeq" id="WP_136546404.1">
    <property type="nucleotide sequence ID" value="NZ_CP031093.1"/>
</dbReference>
<gene>
    <name evidence="3" type="ORF">soil367_01960</name>
</gene>
<feature type="domain" description="Ice-binding protein C-terminal" evidence="2">
    <location>
        <begin position="244"/>
        <end position="265"/>
    </location>
</feature>
<evidence type="ECO:0000256" key="1">
    <source>
        <dbReference type="SAM" id="SignalP"/>
    </source>
</evidence>
<keyword evidence="4" id="KW-1185">Reference proteome</keyword>
<name>A0A4P7XD82_9ALTE</name>
<keyword evidence="1" id="KW-0732">Signal</keyword>
<dbReference type="OrthoDB" id="5703697at2"/>
<accession>A0A4P7XD82</accession>
<dbReference type="NCBIfam" id="TIGR02595">
    <property type="entry name" value="PEP_CTERM"/>
    <property type="match status" value="1"/>
</dbReference>
<evidence type="ECO:0000259" key="2">
    <source>
        <dbReference type="Pfam" id="PF07589"/>
    </source>
</evidence>
<proteinExistence type="predicted"/>
<sequence>MAFKKGFGPMQVKSVVIAALMSLLLAGTVSAGPIMHLHDSQGNLGTVDVESGNVNIIGSMGVTMTDIAFDTSGNLWGISFTGLYSINSSNASASYIGNHNIAGGNALVFGTDGTLYAAGTNTQNLYSVDTSNAAATNLGNMGFSSGGDLAFNSGGFYMASDSAELISIDLNDVSNSSSIGGFGVANMYGLATGDDGLLYGVADTTIYGIDLLTGAASNGVSFAAQGMGQAFGQSFYTEAGASEVPEPGSLALLGMGILGLVVSRKAKAS</sequence>
<dbReference type="KEGG" id="hmi:soil367_01960"/>
<feature type="signal peptide" evidence="1">
    <location>
        <begin position="1"/>
        <end position="31"/>
    </location>
</feature>
<dbReference type="Pfam" id="PF07589">
    <property type="entry name" value="PEP-CTERM"/>
    <property type="match status" value="1"/>
</dbReference>
<evidence type="ECO:0000313" key="3">
    <source>
        <dbReference type="EMBL" id="QCF24818.1"/>
    </source>
</evidence>
<dbReference type="InterPro" id="IPR013424">
    <property type="entry name" value="Ice-binding_C"/>
</dbReference>
<dbReference type="Proteomes" id="UP000298049">
    <property type="component" value="Chromosome"/>
</dbReference>
<dbReference type="SUPFAM" id="SSF101898">
    <property type="entry name" value="NHL repeat"/>
    <property type="match status" value="1"/>
</dbReference>
<dbReference type="EMBL" id="CP031093">
    <property type="protein sequence ID" value="QCF24818.1"/>
    <property type="molecule type" value="Genomic_DNA"/>
</dbReference>
<evidence type="ECO:0000313" key="4">
    <source>
        <dbReference type="Proteomes" id="UP000298049"/>
    </source>
</evidence>
<dbReference type="Gene3D" id="2.115.10.10">
    <property type="entry name" value="Tachylectin 2"/>
    <property type="match status" value="1"/>
</dbReference>
<feature type="chain" id="PRO_5020861644" evidence="1">
    <location>
        <begin position="32"/>
        <end position="269"/>
    </location>
</feature>
<reference evidence="3 4" key="1">
    <citation type="submission" date="2018-07" db="EMBL/GenBank/DDBJ databases">
        <title>Marsedoiliclastica nanhaica gen. nov. sp. nov., a novel marine hydrocarbonoclastic bacterium isolated from an in-situ enriched hydrocarbon-degrading consortium in deep-sea sediment.</title>
        <authorList>
            <person name="Dong C."/>
            <person name="Ma T."/>
            <person name="Liu R."/>
            <person name="Shao Z."/>
        </authorList>
    </citation>
    <scope>NUCLEOTIDE SEQUENCE [LARGE SCALE GENOMIC DNA]</scope>
    <source>
        <strain evidence="4">soil36-7</strain>
    </source>
</reference>